<gene>
    <name evidence="1" type="ORF">C5O00_02740</name>
</gene>
<dbReference type="KEGG" id="aue:C5O00_02740"/>
<dbReference type="OrthoDB" id="1196563at2"/>
<dbReference type="AlphaFoldDB" id="A0A2S0HVD9"/>
<dbReference type="Proteomes" id="UP000238442">
    <property type="component" value="Chromosome"/>
</dbReference>
<accession>A0A2S0HVD9</accession>
<reference evidence="1 2" key="1">
    <citation type="submission" date="2018-02" db="EMBL/GenBank/DDBJ databases">
        <title>Genomic analysis of the strain RR4-38 isolated from a seawater recirculating aquaculture system.</title>
        <authorList>
            <person name="Kim Y.-S."/>
            <person name="Jang Y.H."/>
            <person name="Kim K.-H."/>
        </authorList>
    </citation>
    <scope>NUCLEOTIDE SEQUENCE [LARGE SCALE GENOMIC DNA]</scope>
    <source>
        <strain evidence="1 2">RR4-38</strain>
    </source>
</reference>
<protein>
    <submittedName>
        <fullName evidence="1">Uncharacterized protein</fullName>
    </submittedName>
</protein>
<dbReference type="EMBL" id="CP027062">
    <property type="protein sequence ID" value="AVI50143.1"/>
    <property type="molecule type" value="Genomic_DNA"/>
</dbReference>
<name>A0A2S0HVD9_9FLAO</name>
<dbReference type="RefSeq" id="WP_105214738.1">
    <property type="nucleotide sequence ID" value="NZ_CP027062.1"/>
</dbReference>
<proteinExistence type="predicted"/>
<evidence type="ECO:0000313" key="2">
    <source>
        <dbReference type="Proteomes" id="UP000238442"/>
    </source>
</evidence>
<keyword evidence="2" id="KW-1185">Reference proteome</keyword>
<sequence>MSINQIVTPLDSAVLETREQYSVYFKIVSHAFQFLMKSITENKLCNALEVSFMEQYCELLAYSLESFRVKYLYDEEEKMKIDLTESGFPNYLEFRYLINDLELKNEHISRLPDPQVLKDEFLETLLKHKQPIPKRKLEQAASIVYYTSVERNFIFRKFVQGKIITIENNPDAPYLVSWSFYDITFNRPFICFMYFDLHKTDLKEYTPKIYEVLEAVADRNMNLDNLAYAIDKRLPRVLPKKFRKIDLGPLHNVFAKDELTITHVVLEGIVNKVLDLSAYALSITIEDLDSSGKITEGNIFNRQHLQIWDAYKPKKYLLCSHRLMQLFYDKIPGEIDKLAQEPIEIPALKI</sequence>
<evidence type="ECO:0000313" key="1">
    <source>
        <dbReference type="EMBL" id="AVI50143.1"/>
    </source>
</evidence>
<organism evidence="1 2">
    <name type="scientific">Pukyongia salina</name>
    <dbReference type="NCBI Taxonomy" id="2094025"/>
    <lineage>
        <taxon>Bacteria</taxon>
        <taxon>Pseudomonadati</taxon>
        <taxon>Bacteroidota</taxon>
        <taxon>Flavobacteriia</taxon>
        <taxon>Flavobacteriales</taxon>
        <taxon>Flavobacteriaceae</taxon>
        <taxon>Pukyongia</taxon>
    </lineage>
</organism>